<feature type="transmembrane region" description="Helical" evidence="1">
    <location>
        <begin position="377"/>
        <end position="398"/>
    </location>
</feature>
<keyword evidence="4" id="KW-1185">Reference proteome</keyword>
<evidence type="ECO:0000259" key="2">
    <source>
        <dbReference type="Pfam" id="PF04892"/>
    </source>
</evidence>
<keyword evidence="1" id="KW-0812">Transmembrane</keyword>
<dbReference type="HOGENOM" id="CLU_646765_0_0_7"/>
<evidence type="ECO:0000256" key="1">
    <source>
        <dbReference type="SAM" id="Phobius"/>
    </source>
</evidence>
<feature type="transmembrane region" description="Helical" evidence="1">
    <location>
        <begin position="235"/>
        <end position="257"/>
    </location>
</feature>
<dbReference type="KEGG" id="dat:HRM2_20070"/>
<feature type="domain" description="VanZ-like" evidence="2">
    <location>
        <begin position="13"/>
        <end position="131"/>
    </location>
</feature>
<keyword evidence="1" id="KW-0472">Membrane</keyword>
<dbReference type="RefSeq" id="WP_015903886.1">
    <property type="nucleotide sequence ID" value="NC_012108.1"/>
</dbReference>
<dbReference type="AlphaFoldDB" id="C0QCN1"/>
<dbReference type="EMBL" id="CP001087">
    <property type="protein sequence ID" value="ACN15108.1"/>
    <property type="molecule type" value="Genomic_DNA"/>
</dbReference>
<feature type="transmembrane region" description="Helical" evidence="1">
    <location>
        <begin position="58"/>
        <end position="76"/>
    </location>
</feature>
<feature type="domain" description="VanZ-like" evidence="2">
    <location>
        <begin position="299"/>
        <end position="421"/>
    </location>
</feature>
<feature type="transmembrane region" description="Helical" evidence="1">
    <location>
        <begin position="295"/>
        <end position="312"/>
    </location>
</feature>
<evidence type="ECO:0000313" key="3">
    <source>
        <dbReference type="EMBL" id="ACN15108.1"/>
    </source>
</evidence>
<dbReference type="InterPro" id="IPR006976">
    <property type="entry name" value="VanZ-like"/>
</dbReference>
<dbReference type="PANTHER" id="PTHR28008:SF1">
    <property type="entry name" value="DOMAIN PROTEIN, PUTATIVE (AFU_ORTHOLOGUE AFUA_3G10980)-RELATED"/>
    <property type="match status" value="1"/>
</dbReference>
<feature type="transmembrane region" description="Helical" evidence="1">
    <location>
        <begin position="156"/>
        <end position="176"/>
    </location>
</feature>
<dbReference type="Proteomes" id="UP000000442">
    <property type="component" value="Chromosome"/>
</dbReference>
<dbReference type="Pfam" id="PF04892">
    <property type="entry name" value="VanZ"/>
    <property type="match status" value="2"/>
</dbReference>
<keyword evidence="1" id="KW-1133">Transmembrane helix</keyword>
<dbReference type="PANTHER" id="PTHR28008">
    <property type="entry name" value="DOMAIN PROTEIN, PUTATIVE (AFU_ORTHOLOGUE AFUA_3G10980)-RELATED"/>
    <property type="match status" value="1"/>
</dbReference>
<sequence length="424" mass="48171">MHLKLLSTVGLSYAVLLVYASLMPFDFSFDAEKFTTYLGSFLNHWPLNPDARISGSDIVSNLALYVPLGWIIAVRLRLDNRGMLLSMITSGMVCSIISLGVELSQTFIVSRISSASDLCLNTISGGVGSAMGVLYGKALWISGIRWLRQSWESRPVIIAVLIFAGLLMADAFSPYLPTLLLKQVWQSFGDSHFDVVQGFLIHPWHWWLVQRFFVYLFLTLLFAGCIKHKNEFKTFLYAAFFVALFSLFLEMGKWFIVSRSFNIANPMTSWAGCLAAVLTGWAFEERMSVRKKMDIAICFLFLYLFYLAWFPFDFAWNQDRIQNVFSSPIKLLPLYDYAMGATLNHARLFMQSLFLLGILVYVLRVRYRWFENPKTGIWFAAIFCATLGLLQEGGQLFLSSRTPSATDIYCFALGGSMGAWIKRP</sequence>
<dbReference type="OrthoDB" id="5416796at2"/>
<dbReference type="eggNOG" id="COG4767">
    <property type="taxonomic scope" value="Bacteria"/>
</dbReference>
<feature type="transmembrane region" description="Helical" evidence="1">
    <location>
        <begin position="83"/>
        <end position="103"/>
    </location>
</feature>
<dbReference type="STRING" id="177437.HRM2_20070"/>
<name>C0QCN1_DESAH</name>
<feature type="transmembrane region" description="Helical" evidence="1">
    <location>
        <begin position="123"/>
        <end position="144"/>
    </location>
</feature>
<reference evidence="3 4" key="1">
    <citation type="journal article" date="2009" name="Environ. Microbiol.">
        <title>Genome sequence of Desulfobacterium autotrophicum HRM2, a marine sulfate reducer oxidizing organic carbon completely to carbon dioxide.</title>
        <authorList>
            <person name="Strittmatter A.W."/>
            <person name="Liesegang H."/>
            <person name="Rabus R."/>
            <person name="Decker I."/>
            <person name="Amann J."/>
            <person name="Andres S."/>
            <person name="Henne A."/>
            <person name="Fricke W.F."/>
            <person name="Martinez-Arias R."/>
            <person name="Bartels D."/>
            <person name="Goesmann A."/>
            <person name="Krause L."/>
            <person name="Puehler A."/>
            <person name="Klenk H.P."/>
            <person name="Richter M."/>
            <person name="Schuler M."/>
            <person name="Gloeckner F.O."/>
            <person name="Meyerdierks A."/>
            <person name="Gottschalk G."/>
            <person name="Amann R."/>
        </authorList>
    </citation>
    <scope>NUCLEOTIDE SEQUENCE [LARGE SCALE GENOMIC DNA]</scope>
    <source>
        <strain evidence="4">ATCC 43914 / DSM 3382 / HRM2</strain>
    </source>
</reference>
<feature type="transmembrane region" description="Helical" evidence="1">
    <location>
        <begin position="204"/>
        <end position="223"/>
    </location>
</feature>
<proteinExistence type="predicted"/>
<organism evidence="3 4">
    <name type="scientific">Desulforapulum autotrophicum (strain ATCC 43914 / DSM 3382 / VKM B-1955 / HRM2)</name>
    <name type="common">Desulfobacterium autotrophicum</name>
    <dbReference type="NCBI Taxonomy" id="177437"/>
    <lineage>
        <taxon>Bacteria</taxon>
        <taxon>Pseudomonadati</taxon>
        <taxon>Thermodesulfobacteriota</taxon>
        <taxon>Desulfobacteria</taxon>
        <taxon>Desulfobacterales</taxon>
        <taxon>Desulfobacteraceae</taxon>
        <taxon>Desulforapulum</taxon>
    </lineage>
</organism>
<protein>
    <submittedName>
        <fullName evidence="3">VanZ-like membrane protein</fullName>
    </submittedName>
</protein>
<accession>C0QCN1</accession>
<evidence type="ECO:0000313" key="4">
    <source>
        <dbReference type="Proteomes" id="UP000000442"/>
    </source>
</evidence>
<feature type="transmembrane region" description="Helical" evidence="1">
    <location>
        <begin position="263"/>
        <end position="283"/>
    </location>
</feature>
<gene>
    <name evidence="3" type="ordered locus">HRM2_20070</name>
</gene>
<feature type="transmembrane region" description="Helical" evidence="1">
    <location>
        <begin position="348"/>
        <end position="365"/>
    </location>
</feature>